<dbReference type="PANTHER" id="PTHR45648:SF22">
    <property type="entry name" value="GDSL LIPASE_ACYLHYDROLASE FAMILY PROTEIN (AFU_ORTHOLOGUE AFUA_4G14700)"/>
    <property type="match status" value="1"/>
</dbReference>
<dbReference type="CDD" id="cd01846">
    <property type="entry name" value="fatty_acyltransferase_like"/>
    <property type="match status" value="1"/>
</dbReference>
<comment type="caution">
    <text evidence="3">The sequence shown here is derived from an EMBL/GenBank/DDBJ whole genome shotgun (WGS) entry which is preliminary data.</text>
</comment>
<organism evidence="3 4">
    <name type="scientific">Absidia repens</name>
    <dbReference type="NCBI Taxonomy" id="90262"/>
    <lineage>
        <taxon>Eukaryota</taxon>
        <taxon>Fungi</taxon>
        <taxon>Fungi incertae sedis</taxon>
        <taxon>Mucoromycota</taxon>
        <taxon>Mucoromycotina</taxon>
        <taxon>Mucoromycetes</taxon>
        <taxon>Mucorales</taxon>
        <taxon>Cunninghamellaceae</taxon>
        <taxon>Absidia</taxon>
    </lineage>
</organism>
<dbReference type="InterPro" id="IPR001087">
    <property type="entry name" value="GDSL"/>
</dbReference>
<keyword evidence="4" id="KW-1185">Reference proteome</keyword>
<dbReference type="Pfam" id="PF00657">
    <property type="entry name" value="Lipase_GDSL"/>
    <property type="match status" value="1"/>
</dbReference>
<sequence>MPINIVKLFLTYQCLGLMILISARFNINCDNDPQVYPPWLIPQSCYNQPFHDMYIFGDSYSDNGQPLKSQRYYEEHYFPDRYSNGPMCVEYLVKMMGSNLYNFAYSGATVDNFITYRNTLDIHQQLETFKKGGGPVKYSDTTLYGFWIGTNDVEEIFKTQSKTLYQMPTASPSSSVKHILVMGLLPIDHMPIISTMITRESDRGPVTDLVARFNRGLEGLVMRFNYHHKDAQVYFYNTDWYSDQFFHGDNPLFTDVEQPCFSKKKLCPDENRHLWWDDYHPTTATSFLIAKDLYQSLFSE</sequence>
<dbReference type="Gene3D" id="3.40.50.1110">
    <property type="entry name" value="SGNH hydrolase"/>
    <property type="match status" value="1"/>
</dbReference>
<dbReference type="STRING" id="90262.A0A1X2IT00"/>
<dbReference type="OrthoDB" id="1600564at2759"/>
<reference evidence="3 4" key="1">
    <citation type="submission" date="2016-07" db="EMBL/GenBank/DDBJ databases">
        <title>Pervasive Adenine N6-methylation of Active Genes in Fungi.</title>
        <authorList>
            <consortium name="DOE Joint Genome Institute"/>
            <person name="Mondo S.J."/>
            <person name="Dannebaum R.O."/>
            <person name="Kuo R.C."/>
            <person name="Labutti K."/>
            <person name="Haridas S."/>
            <person name="Kuo A."/>
            <person name="Salamov A."/>
            <person name="Ahrendt S.R."/>
            <person name="Lipzen A."/>
            <person name="Sullivan W."/>
            <person name="Andreopoulos W.B."/>
            <person name="Clum A."/>
            <person name="Lindquist E."/>
            <person name="Daum C."/>
            <person name="Ramamoorthy G.K."/>
            <person name="Gryganskyi A."/>
            <person name="Culley D."/>
            <person name="Magnuson J.K."/>
            <person name="James T.Y."/>
            <person name="O'Malley M.A."/>
            <person name="Stajich J.E."/>
            <person name="Spatafora J.W."/>
            <person name="Visel A."/>
            <person name="Grigoriev I.V."/>
        </authorList>
    </citation>
    <scope>NUCLEOTIDE SEQUENCE [LARGE SCALE GENOMIC DNA]</scope>
    <source>
        <strain evidence="3 4">NRRL 1336</strain>
    </source>
</reference>
<dbReference type="GO" id="GO:0016788">
    <property type="term" value="F:hydrolase activity, acting on ester bonds"/>
    <property type="evidence" value="ECO:0007669"/>
    <property type="project" value="InterPro"/>
</dbReference>
<evidence type="ECO:0000256" key="1">
    <source>
        <dbReference type="ARBA" id="ARBA00022801"/>
    </source>
</evidence>
<proteinExistence type="predicted"/>
<evidence type="ECO:0000313" key="3">
    <source>
        <dbReference type="EMBL" id="ORZ21660.1"/>
    </source>
</evidence>
<keyword evidence="2" id="KW-0732">Signal</keyword>
<dbReference type="Proteomes" id="UP000193560">
    <property type="component" value="Unassembled WGS sequence"/>
</dbReference>
<dbReference type="InterPro" id="IPR036514">
    <property type="entry name" value="SGNH_hydro_sf"/>
</dbReference>
<evidence type="ECO:0000313" key="4">
    <source>
        <dbReference type="Proteomes" id="UP000193560"/>
    </source>
</evidence>
<evidence type="ECO:0000256" key="2">
    <source>
        <dbReference type="SAM" id="SignalP"/>
    </source>
</evidence>
<name>A0A1X2IT00_9FUNG</name>
<protein>
    <recommendedName>
        <fullName evidence="5">GDSL lipase/esterase</fullName>
    </recommendedName>
</protein>
<dbReference type="PANTHER" id="PTHR45648">
    <property type="entry name" value="GDSL LIPASE/ACYLHYDROLASE FAMILY PROTEIN (AFU_ORTHOLOGUE AFUA_4G14700)"/>
    <property type="match status" value="1"/>
</dbReference>
<gene>
    <name evidence="3" type="ORF">BCR42DRAFT_434548</name>
</gene>
<dbReference type="SUPFAM" id="SSF52266">
    <property type="entry name" value="SGNH hydrolase"/>
    <property type="match status" value="1"/>
</dbReference>
<dbReference type="InterPro" id="IPR051058">
    <property type="entry name" value="GDSL_Est/Lipase"/>
</dbReference>
<evidence type="ECO:0008006" key="5">
    <source>
        <dbReference type="Google" id="ProtNLM"/>
    </source>
</evidence>
<keyword evidence="1" id="KW-0378">Hydrolase</keyword>
<accession>A0A1X2IT00</accession>
<feature type="chain" id="PRO_5012145944" description="GDSL lipase/esterase" evidence="2">
    <location>
        <begin position="17"/>
        <end position="300"/>
    </location>
</feature>
<dbReference type="EMBL" id="MCGE01000005">
    <property type="protein sequence ID" value="ORZ21660.1"/>
    <property type="molecule type" value="Genomic_DNA"/>
</dbReference>
<dbReference type="AlphaFoldDB" id="A0A1X2IT00"/>
<feature type="signal peptide" evidence="2">
    <location>
        <begin position="1"/>
        <end position="16"/>
    </location>
</feature>